<dbReference type="AlphaFoldDB" id="S3DN43"/>
<feature type="region of interest" description="Disordered" evidence="4">
    <location>
        <begin position="820"/>
        <end position="850"/>
    </location>
</feature>
<dbReference type="RefSeq" id="XP_008085262.1">
    <property type="nucleotide sequence ID" value="XM_008087071.1"/>
</dbReference>
<evidence type="ECO:0000313" key="7">
    <source>
        <dbReference type="Proteomes" id="UP000016922"/>
    </source>
</evidence>
<keyword evidence="7" id="KW-1185">Reference proteome</keyword>
<reference evidence="6 7" key="1">
    <citation type="journal article" date="2013" name="BMC Genomics">
        <title>Genomics-driven discovery of the pneumocandin biosynthetic gene cluster in the fungus Glarea lozoyensis.</title>
        <authorList>
            <person name="Chen L."/>
            <person name="Yue Q."/>
            <person name="Zhang X."/>
            <person name="Xiang M."/>
            <person name="Wang C."/>
            <person name="Li S."/>
            <person name="Che Y."/>
            <person name="Ortiz-Lopez F.J."/>
            <person name="Bills G.F."/>
            <person name="Liu X."/>
            <person name="An Z."/>
        </authorList>
    </citation>
    <scope>NUCLEOTIDE SEQUENCE [LARGE SCALE GENOMIC DNA]</scope>
    <source>
        <strain evidence="7">ATCC 20868 / MF5171</strain>
    </source>
</reference>
<evidence type="ECO:0000256" key="4">
    <source>
        <dbReference type="SAM" id="MobiDB-lite"/>
    </source>
</evidence>
<evidence type="ECO:0000313" key="6">
    <source>
        <dbReference type="EMBL" id="EPE27903.1"/>
    </source>
</evidence>
<feature type="region of interest" description="Disordered" evidence="4">
    <location>
        <begin position="1"/>
        <end position="129"/>
    </location>
</feature>
<evidence type="ECO:0000256" key="2">
    <source>
        <dbReference type="ARBA" id="ARBA00022643"/>
    </source>
</evidence>
<feature type="compositionally biased region" description="Polar residues" evidence="4">
    <location>
        <begin position="72"/>
        <end position="93"/>
    </location>
</feature>
<dbReference type="PANTHER" id="PTHR47429">
    <property type="entry name" value="PROTEIN TWIN LOV 1"/>
    <property type="match status" value="1"/>
</dbReference>
<keyword evidence="3" id="KW-0157">Chromophore</keyword>
<dbReference type="GO" id="GO:0005634">
    <property type="term" value="C:nucleus"/>
    <property type="evidence" value="ECO:0007669"/>
    <property type="project" value="TreeGrafter"/>
</dbReference>
<dbReference type="GeneID" id="19463749"/>
<dbReference type="Proteomes" id="UP000016922">
    <property type="component" value="Unassembled WGS sequence"/>
</dbReference>
<feature type="compositionally biased region" description="Polar residues" evidence="4">
    <location>
        <begin position="650"/>
        <end position="669"/>
    </location>
</feature>
<dbReference type="SUPFAM" id="SSF55785">
    <property type="entry name" value="PYP-like sensor domain (PAS domain)"/>
    <property type="match status" value="1"/>
</dbReference>
<keyword evidence="2" id="KW-0288">FMN</keyword>
<name>S3DN43_GLAL2</name>
<dbReference type="InterPro" id="IPR035965">
    <property type="entry name" value="PAS-like_dom_sf"/>
</dbReference>
<dbReference type="OMA" id="HTIEESG"/>
<dbReference type="HOGENOM" id="CLU_012260_0_0_1"/>
<feature type="region of interest" description="Disordered" evidence="4">
    <location>
        <begin position="741"/>
        <end position="784"/>
    </location>
</feature>
<evidence type="ECO:0000259" key="5">
    <source>
        <dbReference type="Pfam" id="PF13426"/>
    </source>
</evidence>
<keyword evidence="1" id="KW-0285">Flavoprotein</keyword>
<dbReference type="Pfam" id="PF13426">
    <property type="entry name" value="PAS_9"/>
    <property type="match status" value="1"/>
</dbReference>
<protein>
    <submittedName>
        <fullName evidence="6">PYP-like sensor (PAS)</fullName>
    </submittedName>
</protein>
<feature type="compositionally biased region" description="Polar residues" evidence="4">
    <location>
        <begin position="774"/>
        <end position="784"/>
    </location>
</feature>
<feature type="domain" description="PAS" evidence="5">
    <location>
        <begin position="274"/>
        <end position="377"/>
    </location>
</feature>
<dbReference type="eggNOG" id="ENOG502QPPH">
    <property type="taxonomic scope" value="Eukaryota"/>
</dbReference>
<dbReference type="OrthoDB" id="447251at2759"/>
<gene>
    <name evidence="6" type="ORF">GLAREA_04694</name>
</gene>
<evidence type="ECO:0000256" key="3">
    <source>
        <dbReference type="ARBA" id="ARBA00022991"/>
    </source>
</evidence>
<evidence type="ECO:0000256" key="1">
    <source>
        <dbReference type="ARBA" id="ARBA00022630"/>
    </source>
</evidence>
<feature type="region of interest" description="Disordered" evidence="4">
    <location>
        <begin position="630"/>
        <end position="695"/>
    </location>
</feature>
<feature type="compositionally biased region" description="Basic and acidic residues" evidence="4">
    <location>
        <begin position="95"/>
        <end position="111"/>
    </location>
</feature>
<dbReference type="NCBIfam" id="TIGR00229">
    <property type="entry name" value="sensory_box"/>
    <property type="match status" value="1"/>
</dbReference>
<dbReference type="Gene3D" id="3.30.450.20">
    <property type="entry name" value="PAS domain"/>
    <property type="match status" value="1"/>
</dbReference>
<feature type="compositionally biased region" description="Polar residues" evidence="4">
    <location>
        <begin position="52"/>
        <end position="62"/>
    </location>
</feature>
<dbReference type="EMBL" id="KE145369">
    <property type="protein sequence ID" value="EPE27903.1"/>
    <property type="molecule type" value="Genomic_DNA"/>
</dbReference>
<sequence>MNFFKSPRNRNQSKRFPTREPEPERRAPEKRAPREVLTKPNPRQELRVAIPTGSQSTDNTISAADLKDLRTRNQSLTEESSMSSRKTGRNTSRLGVEDSIKEESVEEKPKEQPQPLTSDSDFDLRPPPRKETATTLEVLSDLLYSQGYLETITSDPALLGRFSVFLNKYRPDIAPLIQHYLETQKVIKATAYANAVASALGTSDGKSAKMPPAVELTASFLVSSRRAFNTLLQEALPAWVTYSLVKTATSCLKAEIMNQSTPLTRDLLGGLSEIFCISDPNQTDNPLIYASDEFYRLTGYGRDFALGQNCRFLQGPKTRRECPRRLRTAIDNGEEICETILNYRRDGTPFVNVVLLAPLYDSKGRLKYFLGAQVDASRLVEDGRGVDGFDKFLRRREFESKQVNIGDKEPKEKILAKLKDLGKTFDLEESAVVEDSSRSSTFAAEAQVDMGIGRSSYGVGRNVIYDDDDLSSTDTEDSGGKGDVDENAWALSSSITSGRLPGIYQKYILMRPYPSLKMVFVSHRAKRLGQLTQQPFLAHIAAPATTISGLRSSLESGRPVSAKVSIMSRRGASKDGTVTGRWSKRVHRQEGEINPATIGRTSWISATPLLDSERKIGVWMVVIVDKPGTDTSRELSLDDSQAGMRRASEVGSSSFGPRPTKNPSFSNQEDVPIKPMRVGNVSSPTGSMPDKPPRLEDDFGIMKDDVSDMREGADRSSKEEEDSFEVAEAVMQRIERAQTVSTIQSSKYDETDRSPAMSRNSFQICDPSDFGVENNKSGSRTPIRTTFGKEVEAGIKSSATSPSIQNMEKKRDVGLRAMDYISSRSPINKKNKTGGGGAQGKGDVTPNSVD</sequence>
<proteinExistence type="predicted"/>
<dbReference type="InterPro" id="IPR000014">
    <property type="entry name" value="PAS"/>
</dbReference>
<dbReference type="KEGG" id="glz:GLAREA_04694"/>
<dbReference type="CDD" id="cd00130">
    <property type="entry name" value="PAS"/>
    <property type="match status" value="1"/>
</dbReference>
<organism evidence="6 7">
    <name type="scientific">Glarea lozoyensis (strain ATCC 20868 / MF5171)</name>
    <dbReference type="NCBI Taxonomy" id="1116229"/>
    <lineage>
        <taxon>Eukaryota</taxon>
        <taxon>Fungi</taxon>
        <taxon>Dikarya</taxon>
        <taxon>Ascomycota</taxon>
        <taxon>Pezizomycotina</taxon>
        <taxon>Leotiomycetes</taxon>
        <taxon>Helotiales</taxon>
        <taxon>Helotiaceae</taxon>
        <taxon>Glarea</taxon>
    </lineage>
</organism>
<feature type="compositionally biased region" description="Basic and acidic residues" evidence="4">
    <location>
        <begin position="17"/>
        <end position="46"/>
    </location>
</feature>
<accession>S3DN43</accession>
<dbReference type="PANTHER" id="PTHR47429:SF9">
    <property type="entry name" value="PAS DOMAIN-CONTAINING PROTEIN"/>
    <property type="match status" value="1"/>
</dbReference>